<gene>
    <name evidence="2" type="ORF">UW60_C0021G0002</name>
</gene>
<proteinExistence type="predicted"/>
<keyword evidence="1" id="KW-0812">Transmembrane</keyword>
<keyword evidence="1" id="KW-0472">Membrane</keyword>
<feature type="transmembrane region" description="Helical" evidence="1">
    <location>
        <begin position="83"/>
        <end position="103"/>
    </location>
</feature>
<sequence length="107" mass="11227">MRANRAERAVASFWARALIFLGKNPINSIFLVGRPEVTAAETKAAGPGMWTTGNPARTTAATNLAPGSLTDGVPALLTKATELGILAHFVVAANLVLAIKFYLAPPR</sequence>
<keyword evidence="1" id="KW-1133">Transmembrane helix</keyword>
<evidence type="ECO:0000313" key="3">
    <source>
        <dbReference type="Proteomes" id="UP000034826"/>
    </source>
</evidence>
<dbReference type="AlphaFoldDB" id="A0A0G1J4Q0"/>
<evidence type="ECO:0000313" key="2">
    <source>
        <dbReference type="EMBL" id="KKT66586.1"/>
    </source>
</evidence>
<reference evidence="2 3" key="1">
    <citation type="journal article" date="2015" name="Nature">
        <title>rRNA introns, odd ribosomes, and small enigmatic genomes across a large radiation of phyla.</title>
        <authorList>
            <person name="Brown C.T."/>
            <person name="Hug L.A."/>
            <person name="Thomas B.C."/>
            <person name="Sharon I."/>
            <person name="Castelle C.J."/>
            <person name="Singh A."/>
            <person name="Wilkins M.J."/>
            <person name="Williams K.H."/>
            <person name="Banfield J.F."/>
        </authorList>
    </citation>
    <scope>NUCLEOTIDE SEQUENCE [LARGE SCALE GENOMIC DNA]</scope>
</reference>
<dbReference type="Proteomes" id="UP000034826">
    <property type="component" value="Unassembled WGS sequence"/>
</dbReference>
<organism evidence="2 3">
    <name type="scientific">Candidatus Woesebacteria bacterium GW2011_GWA2_44_33</name>
    <dbReference type="NCBI Taxonomy" id="1618564"/>
    <lineage>
        <taxon>Bacteria</taxon>
        <taxon>Candidatus Woeseibacteriota</taxon>
    </lineage>
</organism>
<dbReference type="EMBL" id="LCIY01000021">
    <property type="protein sequence ID" value="KKT66586.1"/>
    <property type="molecule type" value="Genomic_DNA"/>
</dbReference>
<comment type="caution">
    <text evidence="2">The sequence shown here is derived from an EMBL/GenBank/DDBJ whole genome shotgun (WGS) entry which is preliminary data.</text>
</comment>
<accession>A0A0G1J4Q0</accession>
<name>A0A0G1J4Q0_9BACT</name>
<evidence type="ECO:0000256" key="1">
    <source>
        <dbReference type="SAM" id="Phobius"/>
    </source>
</evidence>
<protein>
    <submittedName>
        <fullName evidence="2">Uncharacterized protein</fullName>
    </submittedName>
</protein>